<accession>F3CB60</accession>
<dbReference type="Proteomes" id="UP000005466">
    <property type="component" value="Unassembled WGS sequence"/>
</dbReference>
<reference evidence="1 2" key="1">
    <citation type="journal article" date="2011" name="PLoS Pathog.">
        <title>Dynamic evolution of pathogenicity revealed by sequencing and comparative genomics of 19 Pseudomonas syringae isolates.</title>
        <authorList>
            <person name="Baltrus D.A."/>
            <person name="Nishimura M.T."/>
            <person name="Romanchuk A."/>
            <person name="Chang J.H."/>
            <person name="Mukhtar M.S."/>
            <person name="Cherkis K."/>
            <person name="Roach J."/>
            <person name="Grant S.R."/>
            <person name="Jones C.D."/>
            <person name="Dangl J.L."/>
        </authorList>
    </citation>
    <scope>NUCLEOTIDE SEQUENCE [LARGE SCALE GENOMIC DNA]</scope>
    <source>
        <strain evidence="2">race 4</strain>
    </source>
</reference>
<dbReference type="BioCyc" id="PSYR875330:G11XH-4944-MONOMER"/>
<comment type="caution">
    <text evidence="1">The sequence shown here is derived from an EMBL/GenBank/DDBJ whole genome shotgun (WGS) entry which is preliminary data.</text>
</comment>
<feature type="non-terminal residue" evidence="1">
    <location>
        <position position="1"/>
    </location>
</feature>
<organism evidence="1 2">
    <name type="scientific">Pseudomonas savastanoi pv. glycinea str. race 4</name>
    <dbReference type="NCBI Taxonomy" id="875330"/>
    <lineage>
        <taxon>Bacteria</taxon>
        <taxon>Pseudomonadati</taxon>
        <taxon>Pseudomonadota</taxon>
        <taxon>Gammaproteobacteria</taxon>
        <taxon>Pseudomonadales</taxon>
        <taxon>Pseudomonadaceae</taxon>
        <taxon>Pseudomonas</taxon>
    </lineage>
</organism>
<dbReference type="EMBL" id="ADWY01001259">
    <property type="protein sequence ID" value="EGH16502.1"/>
    <property type="molecule type" value="Genomic_DNA"/>
</dbReference>
<proteinExistence type="predicted"/>
<gene>
    <name evidence="1" type="ORF">Pgy4_25980</name>
</gene>
<protein>
    <submittedName>
        <fullName evidence="1">Uncharacterized protein</fullName>
    </submittedName>
</protein>
<evidence type="ECO:0000313" key="2">
    <source>
        <dbReference type="Proteomes" id="UP000005466"/>
    </source>
</evidence>
<name>F3CB60_PSESG</name>
<dbReference type="AlphaFoldDB" id="F3CB60"/>
<dbReference type="HOGENOM" id="CLU_1781453_0_0_6"/>
<sequence>LTSLPGDFVPSEEQHLEQSIFILSIDDPMAAQETSTPSPSASIYEVVTYDLTSNTFRLKSKIGEETFRTVSLKNVIKIDSHLDKAATAALAEHHEHSPASLGDYDPVPITQVASEAEVEAQRRTEIMRRHCAKKETRLPKARPWRN</sequence>
<evidence type="ECO:0000313" key="1">
    <source>
        <dbReference type="EMBL" id="EGH16502.1"/>
    </source>
</evidence>